<dbReference type="GO" id="GO:0006506">
    <property type="term" value="P:GPI anchor biosynthetic process"/>
    <property type="evidence" value="ECO:0007669"/>
    <property type="project" value="UniProtKB-UniPathway"/>
</dbReference>
<dbReference type="GO" id="GO:0016020">
    <property type="term" value="C:membrane"/>
    <property type="evidence" value="ECO:0007669"/>
    <property type="project" value="GOC"/>
</dbReference>
<name>A0A8J3RCA1_9ACTN</name>
<evidence type="ECO:0000256" key="4">
    <source>
        <dbReference type="ARBA" id="ARBA00022676"/>
    </source>
</evidence>
<keyword evidence="9 11" id="KW-0472">Membrane</keyword>
<dbReference type="PANTHER" id="PTHR12468">
    <property type="entry name" value="GPI MANNOSYLTRANSFERASE 2"/>
    <property type="match status" value="1"/>
</dbReference>
<evidence type="ECO:0000256" key="1">
    <source>
        <dbReference type="ARBA" id="ARBA00004477"/>
    </source>
</evidence>
<feature type="transmembrane region" description="Helical" evidence="11">
    <location>
        <begin position="321"/>
        <end position="341"/>
    </location>
</feature>
<keyword evidence="3" id="KW-0337">GPI-anchor biosynthesis</keyword>
<comment type="caution">
    <text evidence="12">The sequence shown here is derived from an EMBL/GenBank/DDBJ whole genome shotgun (WGS) entry which is preliminary data.</text>
</comment>
<feature type="transmembrane region" description="Helical" evidence="11">
    <location>
        <begin position="176"/>
        <end position="194"/>
    </location>
</feature>
<keyword evidence="4" id="KW-0328">Glycosyltransferase</keyword>
<protein>
    <recommendedName>
        <fullName evidence="14">Mannosyltransferase PIG-V</fullName>
    </recommendedName>
</protein>
<dbReference type="RefSeq" id="WP_239089826.1">
    <property type="nucleotide sequence ID" value="NZ_BOOG01000038.1"/>
</dbReference>
<evidence type="ECO:0000256" key="5">
    <source>
        <dbReference type="ARBA" id="ARBA00022679"/>
    </source>
</evidence>
<keyword evidence="5" id="KW-0808">Transferase</keyword>
<feature type="transmembrane region" description="Helical" evidence="11">
    <location>
        <begin position="387"/>
        <end position="411"/>
    </location>
</feature>
<dbReference type="GO" id="GO:0000009">
    <property type="term" value="F:alpha-1,6-mannosyltransferase activity"/>
    <property type="evidence" value="ECO:0007669"/>
    <property type="project" value="InterPro"/>
</dbReference>
<sequence length="417" mass="45585">MTAFVRETERDPERGESTGPDQEATGEAAREAVERGDMSPPPGETTAEPVGRGAATRDALLLWVGTRAGMLLVAIYGVLIVSGQNQAPLLERWKSWDADLFRKIAEFGYDGDPSLDPDPGLPAFFPGLPLALRLVHSVVGDWTLAGLIISFVAGAVAVVALARLADLEGPVGSGRWAVLALLLCPPAVFLFAGYSEALFLAFALPAWLAARRRAWPLACALAAGASCVRITGLFLAIALIIEFVVSRIRRDGWAGWRRGAWLVLPFASIFAYAAYQHSRTGNWLAWNHAQEVGWGRRLVWPWEAFGATWDMTADASGYGPMFRLEIAAAIVGVLLLVWLLVARRWAEFVYVGLQLGTLLTSTFYMSVPRAVLLWWPLWVLIGRTGARHRWVIILYATVIGPLTVPMLMSFLNSSWTG</sequence>
<evidence type="ECO:0000256" key="10">
    <source>
        <dbReference type="SAM" id="MobiDB-lite"/>
    </source>
</evidence>
<evidence type="ECO:0000256" key="8">
    <source>
        <dbReference type="ARBA" id="ARBA00022989"/>
    </source>
</evidence>
<evidence type="ECO:0008006" key="14">
    <source>
        <dbReference type="Google" id="ProtNLM"/>
    </source>
</evidence>
<feature type="transmembrane region" description="Helical" evidence="11">
    <location>
        <begin position="256"/>
        <end position="275"/>
    </location>
</feature>
<dbReference type="EMBL" id="BOOG01000038">
    <property type="protein sequence ID" value="GIH71676.1"/>
    <property type="molecule type" value="Genomic_DNA"/>
</dbReference>
<evidence type="ECO:0000256" key="11">
    <source>
        <dbReference type="SAM" id="Phobius"/>
    </source>
</evidence>
<evidence type="ECO:0000256" key="7">
    <source>
        <dbReference type="ARBA" id="ARBA00022824"/>
    </source>
</evidence>
<evidence type="ECO:0000313" key="12">
    <source>
        <dbReference type="EMBL" id="GIH71676.1"/>
    </source>
</evidence>
<dbReference type="InterPro" id="IPR007315">
    <property type="entry name" value="PIG-V/Gpi18"/>
</dbReference>
<dbReference type="PANTHER" id="PTHR12468:SF2">
    <property type="entry name" value="GPI MANNOSYLTRANSFERASE 2"/>
    <property type="match status" value="1"/>
</dbReference>
<dbReference type="Pfam" id="PF04188">
    <property type="entry name" value="Mannosyl_trans2"/>
    <property type="match status" value="1"/>
</dbReference>
<evidence type="ECO:0000256" key="2">
    <source>
        <dbReference type="ARBA" id="ARBA00004687"/>
    </source>
</evidence>
<proteinExistence type="predicted"/>
<feature type="compositionally biased region" description="Basic and acidic residues" evidence="10">
    <location>
        <begin position="1"/>
        <end position="16"/>
    </location>
</feature>
<feature type="transmembrane region" description="Helical" evidence="11">
    <location>
        <begin position="214"/>
        <end position="244"/>
    </location>
</feature>
<dbReference type="Proteomes" id="UP000610966">
    <property type="component" value="Unassembled WGS sequence"/>
</dbReference>
<evidence type="ECO:0000256" key="6">
    <source>
        <dbReference type="ARBA" id="ARBA00022692"/>
    </source>
</evidence>
<keyword evidence="7" id="KW-0256">Endoplasmic reticulum</keyword>
<feature type="region of interest" description="Disordered" evidence="10">
    <location>
        <begin position="1"/>
        <end position="52"/>
    </location>
</feature>
<gene>
    <name evidence="12" type="ORF">Mth01_39290</name>
</gene>
<organism evidence="12 13">
    <name type="scientific">Sphaerimonospora thailandensis</name>
    <dbReference type="NCBI Taxonomy" id="795644"/>
    <lineage>
        <taxon>Bacteria</taxon>
        <taxon>Bacillati</taxon>
        <taxon>Actinomycetota</taxon>
        <taxon>Actinomycetes</taxon>
        <taxon>Streptosporangiales</taxon>
        <taxon>Streptosporangiaceae</taxon>
        <taxon>Sphaerimonospora</taxon>
    </lineage>
</organism>
<feature type="transmembrane region" description="Helical" evidence="11">
    <location>
        <begin position="142"/>
        <end position="164"/>
    </location>
</feature>
<keyword evidence="8 11" id="KW-1133">Transmembrane helix</keyword>
<accession>A0A8J3RCA1</accession>
<evidence type="ECO:0000256" key="9">
    <source>
        <dbReference type="ARBA" id="ARBA00023136"/>
    </source>
</evidence>
<comment type="subcellular location">
    <subcellularLocation>
        <location evidence="1">Endoplasmic reticulum membrane</location>
        <topology evidence="1">Multi-pass membrane protein</topology>
    </subcellularLocation>
</comment>
<keyword evidence="6 11" id="KW-0812">Transmembrane</keyword>
<dbReference type="UniPathway" id="UPA00196"/>
<dbReference type="AlphaFoldDB" id="A0A8J3RCA1"/>
<comment type="pathway">
    <text evidence="2">Glycolipid biosynthesis; glycosylphosphatidylinositol-anchor biosynthesis.</text>
</comment>
<reference evidence="12" key="1">
    <citation type="submission" date="2021-01" db="EMBL/GenBank/DDBJ databases">
        <title>Whole genome shotgun sequence of Sphaerimonospora thailandensis NBRC 107569.</title>
        <authorList>
            <person name="Komaki H."/>
            <person name="Tamura T."/>
        </authorList>
    </citation>
    <scope>NUCLEOTIDE SEQUENCE</scope>
    <source>
        <strain evidence="12">NBRC 107569</strain>
    </source>
</reference>
<feature type="transmembrane region" description="Helical" evidence="11">
    <location>
        <begin position="60"/>
        <end position="81"/>
    </location>
</feature>
<evidence type="ECO:0000313" key="13">
    <source>
        <dbReference type="Proteomes" id="UP000610966"/>
    </source>
</evidence>
<feature type="transmembrane region" description="Helical" evidence="11">
    <location>
        <begin position="348"/>
        <end position="367"/>
    </location>
</feature>
<dbReference type="GO" id="GO:0004376">
    <property type="term" value="F:GPI mannosyltransferase activity"/>
    <property type="evidence" value="ECO:0007669"/>
    <property type="project" value="InterPro"/>
</dbReference>
<evidence type="ECO:0000256" key="3">
    <source>
        <dbReference type="ARBA" id="ARBA00022502"/>
    </source>
</evidence>
<dbReference type="GO" id="GO:0031501">
    <property type="term" value="C:mannosyltransferase complex"/>
    <property type="evidence" value="ECO:0007669"/>
    <property type="project" value="TreeGrafter"/>
</dbReference>
<feature type="compositionally biased region" description="Basic and acidic residues" evidence="10">
    <location>
        <begin position="28"/>
        <end position="37"/>
    </location>
</feature>
<keyword evidence="13" id="KW-1185">Reference proteome</keyword>